<organism evidence="1 2">
    <name type="scientific">Sulfurovum xiamenensis</name>
    <dbReference type="NCBI Taxonomy" id="3019066"/>
    <lineage>
        <taxon>Bacteria</taxon>
        <taxon>Pseudomonadati</taxon>
        <taxon>Campylobacterota</taxon>
        <taxon>Epsilonproteobacteria</taxon>
        <taxon>Campylobacterales</taxon>
        <taxon>Sulfurovaceae</taxon>
        <taxon>Sulfurovum</taxon>
    </lineage>
</organism>
<dbReference type="RefSeq" id="WP_289401790.1">
    <property type="nucleotide sequence ID" value="NZ_JAQIBC010000003.1"/>
</dbReference>
<dbReference type="EMBL" id="JAQIBC010000003">
    <property type="protein sequence ID" value="MDM5263828.1"/>
    <property type="molecule type" value="Genomic_DNA"/>
</dbReference>
<comment type="caution">
    <text evidence="1">The sequence shown here is derived from an EMBL/GenBank/DDBJ whole genome shotgun (WGS) entry which is preliminary data.</text>
</comment>
<sequence>MSTINIAQECGCFRRSELENNVTFDNKDDAMMKAQDMVSHMNEKFCGKHGFELRESGDNFSITMKVPQAAASGGCCGGGHCS</sequence>
<gene>
    <name evidence="1" type="ORF">PF327_06420</name>
</gene>
<keyword evidence="2" id="KW-1185">Reference proteome</keyword>
<name>A0ABT7QRX3_9BACT</name>
<evidence type="ECO:0000313" key="2">
    <source>
        <dbReference type="Proteomes" id="UP001169066"/>
    </source>
</evidence>
<evidence type="ECO:0000313" key="1">
    <source>
        <dbReference type="EMBL" id="MDM5263828.1"/>
    </source>
</evidence>
<dbReference type="Proteomes" id="UP001169066">
    <property type="component" value="Unassembled WGS sequence"/>
</dbReference>
<reference evidence="1" key="1">
    <citation type="submission" date="2023-01" db="EMBL/GenBank/DDBJ databases">
        <title>Sulfurovum sp. XTW-4 genome assembly.</title>
        <authorList>
            <person name="Wang J."/>
        </authorList>
    </citation>
    <scope>NUCLEOTIDE SEQUENCE</scope>
    <source>
        <strain evidence="1">XTW-4</strain>
    </source>
</reference>
<protein>
    <submittedName>
        <fullName evidence="1">Uncharacterized protein</fullName>
    </submittedName>
</protein>
<accession>A0ABT7QRX3</accession>
<proteinExistence type="predicted"/>